<dbReference type="EMBL" id="CAXLJL010000745">
    <property type="protein sequence ID" value="CAL5140586.1"/>
    <property type="molecule type" value="Genomic_DNA"/>
</dbReference>
<dbReference type="Pfam" id="PF25010">
    <property type="entry name" value="ARM_UBP24_USP9X-Y"/>
    <property type="match status" value="1"/>
</dbReference>
<keyword evidence="5" id="KW-0833">Ubl conjugation pathway</keyword>
<dbReference type="GO" id="GO:0006508">
    <property type="term" value="P:proteolysis"/>
    <property type="evidence" value="ECO:0007669"/>
    <property type="project" value="UniProtKB-KW"/>
</dbReference>
<dbReference type="InterPro" id="IPR038765">
    <property type="entry name" value="Papain-like_cys_pep_sf"/>
</dbReference>
<feature type="compositionally biased region" description="Pro residues" evidence="8">
    <location>
        <begin position="28"/>
        <end position="37"/>
    </location>
</feature>
<dbReference type="EC" id="3.4.19.12" evidence="3"/>
<feature type="region of interest" description="Disordered" evidence="8">
    <location>
        <begin position="1"/>
        <end position="38"/>
    </location>
</feature>
<feature type="compositionally biased region" description="Basic and acidic residues" evidence="8">
    <location>
        <begin position="1602"/>
        <end position="1614"/>
    </location>
</feature>
<feature type="region of interest" description="Disordered" evidence="8">
    <location>
        <begin position="1881"/>
        <end position="1905"/>
    </location>
</feature>
<protein>
    <recommendedName>
        <fullName evidence="3">ubiquitinyl hydrolase 1</fullName>
        <ecNumber evidence="3">3.4.19.12</ecNumber>
    </recommendedName>
</protein>
<gene>
    <name evidence="10" type="ORF">CDAUBV1_LOCUS15894</name>
</gene>
<evidence type="ECO:0000256" key="8">
    <source>
        <dbReference type="SAM" id="MobiDB-lite"/>
    </source>
</evidence>
<dbReference type="InterPro" id="IPR016024">
    <property type="entry name" value="ARM-type_fold"/>
</dbReference>
<feature type="domain" description="USP" evidence="9">
    <location>
        <begin position="2014"/>
        <end position="2442"/>
    </location>
</feature>
<keyword evidence="6" id="KW-0378">Hydrolase</keyword>
<evidence type="ECO:0000256" key="4">
    <source>
        <dbReference type="ARBA" id="ARBA00022670"/>
    </source>
</evidence>
<comment type="catalytic activity">
    <reaction evidence="1">
        <text>Thiol-dependent hydrolysis of ester, thioester, amide, peptide and isopeptide bonds formed by the C-terminal Gly of ubiquitin (a 76-residue protein attached to proteins as an intracellular targeting signal).</text>
        <dbReference type="EC" id="3.4.19.12"/>
    </reaction>
</comment>
<evidence type="ECO:0000313" key="11">
    <source>
        <dbReference type="Proteomes" id="UP001497525"/>
    </source>
</evidence>
<feature type="compositionally biased region" description="Polar residues" evidence="8">
    <location>
        <begin position="1615"/>
        <end position="1625"/>
    </location>
</feature>
<dbReference type="GO" id="GO:0016579">
    <property type="term" value="P:protein deubiquitination"/>
    <property type="evidence" value="ECO:0007669"/>
    <property type="project" value="InterPro"/>
</dbReference>
<dbReference type="InterPro" id="IPR050164">
    <property type="entry name" value="Peptidase_C19"/>
</dbReference>
<evidence type="ECO:0000256" key="1">
    <source>
        <dbReference type="ARBA" id="ARBA00000707"/>
    </source>
</evidence>
<comment type="similarity">
    <text evidence="2">Belongs to the peptidase C19 family.</text>
</comment>
<dbReference type="GO" id="GO:0005634">
    <property type="term" value="C:nucleus"/>
    <property type="evidence" value="ECO:0007669"/>
    <property type="project" value="TreeGrafter"/>
</dbReference>
<dbReference type="Gene3D" id="3.90.70.10">
    <property type="entry name" value="Cysteine proteinases"/>
    <property type="match status" value="1"/>
</dbReference>
<feature type="region of interest" description="Disordered" evidence="8">
    <location>
        <begin position="2075"/>
        <end position="2109"/>
    </location>
</feature>
<evidence type="ECO:0000256" key="6">
    <source>
        <dbReference type="ARBA" id="ARBA00022801"/>
    </source>
</evidence>
<dbReference type="GO" id="GO:0004843">
    <property type="term" value="F:cysteine-type deubiquitinase activity"/>
    <property type="evidence" value="ECO:0007669"/>
    <property type="project" value="UniProtKB-EC"/>
</dbReference>
<dbReference type="InterPro" id="IPR018200">
    <property type="entry name" value="USP_CS"/>
</dbReference>
<feature type="region of interest" description="Disordered" evidence="8">
    <location>
        <begin position="1830"/>
        <end position="1851"/>
    </location>
</feature>
<dbReference type="Proteomes" id="UP001497525">
    <property type="component" value="Unassembled WGS sequence"/>
</dbReference>
<evidence type="ECO:0000256" key="5">
    <source>
        <dbReference type="ARBA" id="ARBA00022786"/>
    </source>
</evidence>
<evidence type="ECO:0000256" key="7">
    <source>
        <dbReference type="ARBA" id="ARBA00022807"/>
    </source>
</evidence>
<feature type="compositionally biased region" description="Acidic residues" evidence="8">
    <location>
        <begin position="3166"/>
        <end position="3176"/>
    </location>
</feature>
<dbReference type="PANTHER" id="PTHR24006">
    <property type="entry name" value="UBIQUITIN CARBOXYL-TERMINAL HYDROLASE"/>
    <property type="match status" value="1"/>
</dbReference>
<dbReference type="GO" id="GO:0005829">
    <property type="term" value="C:cytosol"/>
    <property type="evidence" value="ECO:0007669"/>
    <property type="project" value="TreeGrafter"/>
</dbReference>
<feature type="region of interest" description="Disordered" evidence="8">
    <location>
        <begin position="1550"/>
        <end position="1645"/>
    </location>
</feature>
<evidence type="ECO:0000313" key="10">
    <source>
        <dbReference type="EMBL" id="CAL5140586.1"/>
    </source>
</evidence>
<feature type="compositionally biased region" description="Basic and acidic residues" evidence="8">
    <location>
        <begin position="3183"/>
        <end position="3194"/>
    </location>
</feature>
<feature type="compositionally biased region" description="Basic and acidic residues" evidence="8">
    <location>
        <begin position="1558"/>
        <end position="1574"/>
    </location>
</feature>
<feature type="region of interest" description="Disordered" evidence="8">
    <location>
        <begin position="3151"/>
        <end position="3257"/>
    </location>
</feature>
<keyword evidence="7" id="KW-0788">Thiol protease</keyword>
<name>A0AAV2TWM9_CALDB</name>
<dbReference type="InterPro" id="IPR001394">
    <property type="entry name" value="Peptidase_C19_UCH"/>
</dbReference>
<feature type="compositionally biased region" description="Polar residues" evidence="8">
    <location>
        <begin position="1830"/>
        <end position="1848"/>
    </location>
</feature>
<dbReference type="InterPro" id="IPR028889">
    <property type="entry name" value="USP"/>
</dbReference>
<feature type="compositionally biased region" description="Basic and acidic residues" evidence="8">
    <location>
        <begin position="2319"/>
        <end position="2330"/>
    </location>
</feature>
<evidence type="ECO:0000259" key="9">
    <source>
        <dbReference type="PROSITE" id="PS50235"/>
    </source>
</evidence>
<feature type="region of interest" description="Disordered" evidence="8">
    <location>
        <begin position="2906"/>
        <end position="2938"/>
    </location>
</feature>
<sequence>MSDSSEAKLFDSSGLNEDHEEEKKTPLNPEPTQPPLNFPTDQWNTLNNCLSMTKWLVPVLPDSQLETLIKATIELAKHGRDNECECCKHFIRYGLLNSFQKTFQDEAVDGWDCQILHFIYMNALLAVELCAIKASDDSLPILDLEGVIFDPESRFQIHSIHPVNLCWKIQHGQKSNGAIRYTHITPLLPHLLKKTPDEQLDLPADHPPLREFVYRNPSKRSLPILTDLVNLFGRLGGFDRLKERFTRPGALDTLRLSLVNAYLYPFSLCCEYLHPDVVKEYFIPIMDIVVPHIIGMDEMRMRQEAKNEIKPDSLVQLHYCFRSFLIHMPAHQDKFAKINMLCLNLILRFLQYAPFSGRMTALNELNRLFSRLTPSSLDVQGVNSYQLTTEQVGRWMEEQQVLSLVLRENLHQPQYVEKVERIIRFMIKHGYLTAGDLDRIWEAQDGKHEAIVKNVFDMLAKLALEFTPEQLDHLFVLFQQSWEHATERQRERLIDLICRLAEEDSDGLMAQKVLNLLWGLAVNPGSSYDITDSALKAHAKILDHNISEVGAQNRMQWLIKMIGIMAEGPRSPLLMPAIKQFTEICNLIPVQQYSQKPPYGLCRTRMKEIERLDSSYHLLDSAVKNVTDCMAFIRQERSKNQGTTSSSDQPEEKPVHLSVSVEVKELLQLIRYLLLEGGFSLPIDLMQQIWMGMMGSSTPDVAGTESAEDQATEEEREACFEWFSLLPTNTIRSKEFRIFFDDNILRVNPAHLTPAGMKLFQHFFFHINLNHGLLLADSLSIDVAPQFRYLMDNSDLHGLDHVWRMLLDAPDAVAVRAMELLQQLYTNLGPHLIPNRKELNEDFLQHCFTRLKADHDTVRCLLDTKGSSPPHASSKPDLERTLSRMIRVIQLLHHFITREDPPNPGESHLQKAPLKRAWIGSSFMLTVTFYSPSSETRSPARDDCDYPNKLTNPVPGNAGPSYLHASDTVLFPVHANMTIGEIRAQLLAIRLPLLLSSSAVHPTSCQDGRAPSNSDYDYDSHVVENQFRRSLKNLTWGPPNYKLELYIPQTKDNSTSSALNPGFFGTPIDFSSDSELFVSLLPLFPDWPAAFLDDRIGHRQNLGRYEEPSARLSITANPVLATPQLSYEFKGSGPKTILRKSSSESPTAHTNVIQSGKLSLDAPPPLSPTPDSPSPTEDTSCAPPYAECPPEVDSMLSSDVFNSIRSSGSNKPSVSDQRSQFLLQLAKLAIEVNNTDLFSNVLGVLFCLPAPDTMIERLRMDVTSAALIAQRDNSKQDLQDWVTVQGVDTMALRGSALGELLTSVARLASNDPASQKSSRLVDLYYTLQVLYSLCLPSAAVNQCHDLYATGSTDSRALLLQGNLSKVPLWCKASQFTFQLLRAGGIPLLLSCPLLRITTTTEDNQCSSVHGAVTQMVCLWIVRILRLLLAVVSFVLITLHREAEIRRQSNIKSSTLPLLSPTPPSPEPGSVDLFRRIAPLCESLNSLSRLNSPVAGGNFFISKHADWTSRMAISKGVTESEVEHQWLSDTDYGVDNLLLLIGQSAADLSAPWTSQMTNSERKGSDDQTKGQRGGDGDLAPGCSTDTGHKSRTSNSETSSFSPRHGENTYDSDRSYDSGNLALSSPSRDSELDSPGRERKKKNTEVGNLQRQILQALRSGDAPGMVAMEALACLPFCVALFPNCKFNSALCGLSDPKSPTNWSRIVQDLIYSRSELLRYAAVYNLFEVTTLSSVPASDLPAPSPGELPRIWTVNPTLYLVRLLFTFLTTHVSRYLPHSDQYFSLLSLLLQHVYTHRIPFKESSQLLLQEIEWLRKTIAYRRTQENSFIPTELSSSDLDTHCSPSSGATHQNEQHLSVRESLDLLLCGHMRVCSALLALHRPESRSPSEWTGPRPNSSPSPERRSSSAPVIRNDYNKLYFAPLIQDLVQSLLFPAREHNDLTPMVDRSGSSPDNLLSAVFDLLCALAKHNPSAVHLISTLLCQLCFPDDFQLSAYPWNHSPPAMCSNAQPGGSSHFVGLRNGGATCYMNAILQQLFSLIPIRYAVLSARPELRLARPDVRVEKRTEALLTSMQTSGIDLTDPLPVLKTEPKTTPDNSNEDETPSKKEESKKLTTEQTHQLRLLFHTQTIFGHLTYSFLQSYMPTEFWQEFKFSSEQVNIREQHDALEFLQTLGNDLDEALHLCGMRKTIEQVLGGTYADQKLCIDCPHQYSRNEPFTTLNVDIRNHQNLLQSLDQYVKGDRLEGDNAYWCEACKKKVTTLKRMCINRLPAILAIQLKRFDYDWDRNVAIKFNDYFEFPRELDMFPYTVEGLSNQVPKSDASSNEKGESARVNKESSAAPGSGDQEESKNAYTKYTLRGVVVHSGQASAGHYYSFIRQYCPQTRSYRWYKYDDNEVSLSRMDDENEAKSQWFGGEPTDDPYDLSKISYSWNSKRWWNAYILFYEREDFQNHIVSDPALTNEVSVTPRLKKLIHRENVEYLHQQMQFHPLLASFVANLTQITLELCKFAPNSSEELSLAVLRLLTNFSFAVRFQHVSRDWELWIPLFFRLVSLYPRTRQKFVQWTFFSSPDRIPELLFECPFPEVRFMFAVLIVYISQASASDPCQSSTDCLNAFRKIVDDYGVRSPTSTNTKADHAAAARAESAKEILKSFVCTNVPASPDRTNPTCWQPNLGDCLIQLIILQLQLSPGEFLKRTSTSSEKSHPSADYYSESGHHSSGKATPSSSYSKSGRYGSHHPLIWSQYFSIFWDYANVDENSCRRLLRLGLPERLVSYALNNQGALSSTASFGLATYGSGISTGSQKPDVLRLKFERIFHSLSNTVPTPTSGITSSALRPPILPPISACLDSVILSMTSSSSHSGMYAYGTSLGSVNTPSALAVQYAGINTLWGLLSLLICSLDVSAYCNDGMDEPEQTPSIQGEEAAQETHSIGDSPAPIANRPSNEKRLLVTSPNPYATYARPLCVISSILASTIFRTTASRFMPCFLKPVSSAIFERITNVILFLCYENVRFSNIILEALIWAIKNSQGDGNLALSLLHSVLVIPDAYKFKRLEHTLEDADPTGVSNSLVSNQYHQPFIQHTKIVKLIMDLIFSDPDVQQFFRADESHIHWLRRWIMAVAGDLQATSSQSYWYTHGVRPTQTQDDFIETAQRIYEILPIPDEDQNPSSVDSEGIEDEEDDADGYPSDGSHYEEPLDHDVEGQLDCQYLYGSPESEQQPEQRSQQQTYLRKPPVGSLSEVTQSPKCAPPPYKNEPQRRQPSPSP</sequence>
<reference evidence="10" key="1">
    <citation type="submission" date="2024-06" db="EMBL/GenBank/DDBJ databases">
        <authorList>
            <person name="Liu X."/>
            <person name="Lenzi L."/>
            <person name="Haldenby T S."/>
            <person name="Uol C."/>
        </authorList>
    </citation>
    <scope>NUCLEOTIDE SEQUENCE</scope>
</reference>
<dbReference type="GO" id="GO:0016477">
    <property type="term" value="P:cell migration"/>
    <property type="evidence" value="ECO:0007669"/>
    <property type="project" value="TreeGrafter"/>
</dbReference>
<feature type="region of interest" description="Disordered" evidence="8">
    <location>
        <begin position="2311"/>
        <end position="2344"/>
    </location>
</feature>
<accession>A0AAV2TWM9</accession>
<dbReference type="SUPFAM" id="SSF54001">
    <property type="entry name" value="Cysteine proteinases"/>
    <property type="match status" value="1"/>
</dbReference>
<feature type="compositionally biased region" description="Low complexity" evidence="8">
    <location>
        <begin position="3205"/>
        <end position="3219"/>
    </location>
</feature>
<feature type="region of interest" description="Disordered" evidence="8">
    <location>
        <begin position="2690"/>
        <end position="2723"/>
    </location>
</feature>
<feature type="compositionally biased region" description="Basic and acidic residues" evidence="8">
    <location>
        <begin position="1626"/>
        <end position="1635"/>
    </location>
</feature>
<dbReference type="SUPFAM" id="SSF48371">
    <property type="entry name" value="ARM repeat"/>
    <property type="match status" value="1"/>
</dbReference>
<dbReference type="PROSITE" id="PS50235">
    <property type="entry name" value="USP_3"/>
    <property type="match status" value="1"/>
</dbReference>
<feature type="compositionally biased region" description="Basic and acidic residues" evidence="8">
    <location>
        <begin position="2099"/>
        <end position="2109"/>
    </location>
</feature>
<feature type="compositionally biased region" description="Low complexity" evidence="8">
    <location>
        <begin position="1591"/>
        <end position="1600"/>
    </location>
</feature>
<feature type="region of interest" description="Disordered" evidence="8">
    <location>
        <begin position="1155"/>
        <end position="1189"/>
    </location>
</feature>
<dbReference type="InterPro" id="IPR056850">
    <property type="entry name" value="ARM_UBP34_24_USP9X_Y"/>
</dbReference>
<proteinExistence type="inferred from homology"/>
<keyword evidence="4" id="KW-0645">Protease</keyword>
<evidence type="ECO:0000256" key="3">
    <source>
        <dbReference type="ARBA" id="ARBA00012759"/>
    </source>
</evidence>
<comment type="caution">
    <text evidence="10">The sequence shown here is derived from an EMBL/GenBank/DDBJ whole genome shotgun (WGS) entry which is preliminary data.</text>
</comment>
<dbReference type="Pfam" id="PF00443">
    <property type="entry name" value="UCH"/>
    <property type="match status" value="1"/>
</dbReference>
<feature type="compositionally biased region" description="Pro residues" evidence="8">
    <location>
        <begin position="1162"/>
        <end position="1173"/>
    </location>
</feature>
<dbReference type="PANTHER" id="PTHR24006:SF925">
    <property type="entry name" value="UBIQUITINYL HYDROLASE 1"/>
    <property type="match status" value="1"/>
</dbReference>
<dbReference type="PROSITE" id="PS00973">
    <property type="entry name" value="USP_2"/>
    <property type="match status" value="1"/>
</dbReference>
<dbReference type="PROSITE" id="PS00972">
    <property type="entry name" value="USP_1"/>
    <property type="match status" value="1"/>
</dbReference>
<organism evidence="10 11">
    <name type="scientific">Calicophoron daubneyi</name>
    <name type="common">Rumen fluke</name>
    <name type="synonym">Paramphistomum daubneyi</name>
    <dbReference type="NCBI Taxonomy" id="300641"/>
    <lineage>
        <taxon>Eukaryota</taxon>
        <taxon>Metazoa</taxon>
        <taxon>Spiralia</taxon>
        <taxon>Lophotrochozoa</taxon>
        <taxon>Platyhelminthes</taxon>
        <taxon>Trematoda</taxon>
        <taxon>Digenea</taxon>
        <taxon>Plagiorchiida</taxon>
        <taxon>Pronocephalata</taxon>
        <taxon>Paramphistomoidea</taxon>
        <taxon>Paramphistomidae</taxon>
        <taxon>Calicophoron</taxon>
    </lineage>
</organism>
<evidence type="ECO:0000256" key="2">
    <source>
        <dbReference type="ARBA" id="ARBA00009085"/>
    </source>
</evidence>